<name>A0AAU8B703_9VIRU</name>
<dbReference type="Pfam" id="PF02305">
    <property type="entry name" value="Phage_F"/>
    <property type="match status" value="1"/>
</dbReference>
<sequence length="546" mass="60710">MVGSFSKLNRFNYPPVDDLFTAKMGIVYPVRCISVLPGDTWKIDQSQMARMLALLSPAYGKVCMRLHTFFVPYRVLWPEFYEGFMIQKLNDDGTLADPSVIPTITKNWTVGSLGDYLGYPVGTDYTSTAFKVRAYQKIIRDWYLNTNIEQEYDIALSTQSGADTTTSTELFHSNYPRDYFTGTYPTRQRGEELPVPITSGSAPVSVFGNGNALMLRGKLQQGVDVVSQGFARMNDGGSGHGYSFTTSGVLGQLDRTAGAAVTGDLYQNGSPTLVGVSTDQGYGDTGLVGVANLQNISSVNPSDFRLVWQMNLKRQKDLYAGSRTVDWLQEHYGVRCPDARLQRSEFLGGQKTYFNVSEVLQTSATSTGTTAQGNMAGHGFSVSAGKSIKKTFTEHGVIMTLLTITPQAVYMQGSPREDMKRSPEEFGLPVLSHTIMDAVYKGQVFWTGTDTDKQPLGYRNIYDEYRVMYSSAKGLFRPGQSLEYWTWARKFANQPALNKQFIQVENNERPFATQDGSDKFLVKVVTKAKAYRKLPKVGTPMYLDHA</sequence>
<evidence type="ECO:0000256" key="4">
    <source>
        <dbReference type="ARBA" id="ARBA00022561"/>
    </source>
</evidence>
<evidence type="ECO:0000256" key="5">
    <source>
        <dbReference type="ARBA" id="ARBA00022844"/>
    </source>
</evidence>
<protein>
    <submittedName>
        <fullName evidence="6">Major capsid protein</fullName>
    </submittedName>
</protein>
<reference evidence="6" key="1">
    <citation type="submission" date="2024-03" db="EMBL/GenBank/DDBJ databases">
        <title>Diverse circular DNA viruses in blood, oral, and fecal samples of captive lemurs.</title>
        <authorList>
            <person name="Paietta E.N."/>
            <person name="Kraberger S."/>
            <person name="Lund M.C."/>
            <person name="Custer J.M."/>
            <person name="Vargas K.M."/>
            <person name="Ehmke E.E."/>
            <person name="Yoder A.D."/>
            <person name="Varsani A."/>
        </authorList>
    </citation>
    <scope>NUCLEOTIDE SEQUENCE</scope>
    <source>
        <strain evidence="6">Duke_28FS_115</strain>
    </source>
</reference>
<keyword evidence="3" id="KW-1140">T=1 icosahedral capsid protein</keyword>
<comment type="similarity">
    <text evidence="2">Belongs to the microviridae F protein family.</text>
</comment>
<keyword evidence="5" id="KW-0946">Virion</keyword>
<dbReference type="EMBL" id="PP511843">
    <property type="protein sequence ID" value="XCD08009.1"/>
    <property type="molecule type" value="Genomic_DNA"/>
</dbReference>
<dbReference type="InterPro" id="IPR037002">
    <property type="entry name" value="Microviridae_protein_F_sf"/>
</dbReference>
<evidence type="ECO:0000256" key="1">
    <source>
        <dbReference type="ARBA" id="ARBA00004328"/>
    </source>
</evidence>
<evidence type="ECO:0000313" key="6">
    <source>
        <dbReference type="EMBL" id="XCD08009.1"/>
    </source>
</evidence>
<dbReference type="Gene3D" id="2.60.169.10">
    <property type="entry name" value="Microviridae F protein"/>
    <property type="match status" value="2"/>
</dbReference>
<keyword evidence="4" id="KW-0167">Capsid protein</keyword>
<evidence type="ECO:0000256" key="2">
    <source>
        <dbReference type="ARBA" id="ARBA00009963"/>
    </source>
</evidence>
<dbReference type="GO" id="GO:0005198">
    <property type="term" value="F:structural molecule activity"/>
    <property type="evidence" value="ECO:0007669"/>
    <property type="project" value="InterPro"/>
</dbReference>
<dbReference type="SUPFAM" id="SSF88645">
    <property type="entry name" value="ssDNA viruses"/>
    <property type="match status" value="1"/>
</dbReference>
<dbReference type="InterPro" id="IPR003514">
    <property type="entry name" value="Microviridae_protein_F"/>
</dbReference>
<accession>A0AAU8B703</accession>
<comment type="subcellular location">
    <subcellularLocation>
        <location evidence="1">Virion</location>
    </subcellularLocation>
</comment>
<evidence type="ECO:0000256" key="3">
    <source>
        <dbReference type="ARBA" id="ARBA00022431"/>
    </source>
</evidence>
<organism evidence="6">
    <name type="scientific">Dulem virus 98</name>
    <dbReference type="NCBI Taxonomy" id="3145809"/>
    <lineage>
        <taxon>Viruses</taxon>
        <taxon>Monodnaviria</taxon>
        <taxon>Sangervirae</taxon>
        <taxon>Phixviricota</taxon>
        <taxon>Malgrandaviricetes</taxon>
        <taxon>Petitvirales</taxon>
        <taxon>Microviridae</taxon>
        <taxon>Microvirus</taxon>
    </lineage>
</organism>
<dbReference type="InterPro" id="IPR016184">
    <property type="entry name" value="Capsid/spike_ssDNA_virus"/>
</dbReference>
<proteinExistence type="inferred from homology"/>
<dbReference type="GO" id="GO:0039615">
    <property type="term" value="C:T=1 icosahedral viral capsid"/>
    <property type="evidence" value="ECO:0007669"/>
    <property type="project" value="UniProtKB-KW"/>
</dbReference>